<proteinExistence type="predicted"/>
<evidence type="ECO:0000256" key="1">
    <source>
        <dbReference type="SAM" id="MobiDB-lite"/>
    </source>
</evidence>
<feature type="domain" description="NADH:ubiquinone oxidoreductase intermediate-associated protein 30" evidence="2">
    <location>
        <begin position="17"/>
        <end position="231"/>
    </location>
</feature>
<dbReference type="OrthoDB" id="426386at2759"/>
<dbReference type="Proteomes" id="UP000092666">
    <property type="component" value="Unassembled WGS sequence"/>
</dbReference>
<organism evidence="3 4">
    <name type="scientific">Kwoniella heveanensis BCC8398</name>
    <dbReference type="NCBI Taxonomy" id="1296120"/>
    <lineage>
        <taxon>Eukaryota</taxon>
        <taxon>Fungi</taxon>
        <taxon>Dikarya</taxon>
        <taxon>Basidiomycota</taxon>
        <taxon>Agaricomycotina</taxon>
        <taxon>Tremellomycetes</taxon>
        <taxon>Tremellales</taxon>
        <taxon>Cryptococcaceae</taxon>
        <taxon>Kwoniella</taxon>
    </lineage>
</organism>
<dbReference type="EMBL" id="KV700128">
    <property type="protein sequence ID" value="OCF32863.1"/>
    <property type="molecule type" value="Genomic_DNA"/>
</dbReference>
<dbReference type="InterPro" id="IPR013857">
    <property type="entry name" value="NADH-UbQ_OxRdtase-assoc_prot30"/>
</dbReference>
<reference evidence="3 4" key="1">
    <citation type="submission" date="2013-07" db="EMBL/GenBank/DDBJ databases">
        <title>The Genome Sequence of Cryptococcus heveanensis BCC8398.</title>
        <authorList>
            <consortium name="The Broad Institute Genome Sequencing Platform"/>
            <person name="Cuomo C."/>
            <person name="Litvintseva A."/>
            <person name="Chen Y."/>
            <person name="Heitman J."/>
            <person name="Sun S."/>
            <person name="Springer D."/>
            <person name="Dromer F."/>
            <person name="Young S.K."/>
            <person name="Zeng Q."/>
            <person name="Gargeya S."/>
            <person name="Fitzgerald M."/>
            <person name="Abouelleil A."/>
            <person name="Alvarado L."/>
            <person name="Berlin A.M."/>
            <person name="Chapman S.B."/>
            <person name="Dewar J."/>
            <person name="Goldberg J."/>
            <person name="Griggs A."/>
            <person name="Gujja S."/>
            <person name="Hansen M."/>
            <person name="Howarth C."/>
            <person name="Imamovic A."/>
            <person name="Larimer J."/>
            <person name="McCowan C."/>
            <person name="Murphy C."/>
            <person name="Pearson M."/>
            <person name="Priest M."/>
            <person name="Roberts A."/>
            <person name="Saif S."/>
            <person name="Shea T."/>
            <person name="Sykes S."/>
            <person name="Wortman J."/>
            <person name="Nusbaum C."/>
            <person name="Birren B."/>
        </authorList>
    </citation>
    <scope>NUCLEOTIDE SEQUENCE [LARGE SCALE GENOMIC DNA]</scope>
    <source>
        <strain evidence="3 4">BCC8398</strain>
    </source>
</reference>
<feature type="region of interest" description="Disordered" evidence="1">
    <location>
        <begin position="134"/>
        <end position="154"/>
    </location>
</feature>
<reference evidence="4" key="2">
    <citation type="submission" date="2013-12" db="EMBL/GenBank/DDBJ databases">
        <title>Evolution of pathogenesis and genome organization in the Tremellales.</title>
        <authorList>
            <person name="Cuomo C."/>
            <person name="Litvintseva A."/>
            <person name="Heitman J."/>
            <person name="Chen Y."/>
            <person name="Sun S."/>
            <person name="Springer D."/>
            <person name="Dromer F."/>
            <person name="Young S."/>
            <person name="Zeng Q."/>
            <person name="Chapman S."/>
            <person name="Gujja S."/>
            <person name="Saif S."/>
            <person name="Birren B."/>
        </authorList>
    </citation>
    <scope>NUCLEOTIDE SEQUENCE [LARGE SCALE GENOMIC DNA]</scope>
    <source>
        <strain evidence="4">BCC8398</strain>
    </source>
</reference>
<dbReference type="STRING" id="1296120.A0A1B9GPC9"/>
<dbReference type="InterPro" id="IPR039131">
    <property type="entry name" value="NDUFAF1"/>
</dbReference>
<protein>
    <recommendedName>
        <fullName evidence="2">NADH:ubiquinone oxidoreductase intermediate-associated protein 30 domain-containing protein</fullName>
    </recommendedName>
</protein>
<sequence>MTSISGTNTTTIYPPWNIHHWRAVDDRVRGGSSVSHLEEIDLPHVVRGVDDVVIEKGKGGKAVGARFWGTLDTKTLGGAGFASQSYRYGPAPLQLPRLSYAGLTISYLADPHSQTHRSSSPEEPRKFTLVLKTTPTAHIPKEPKVPPQPRESQLTYEASFSLPHPHSKRPDGHEQVQQASFEWSEFHATYRGRPVQEGDERWVPLDPGVIYELSFMCRSDFGKQEGDFGVVIVDLKAILKKKQEQKEKENSGWISGFIWSWFGGVINWFKGLMGWKRIKLEDAEGQYDEEKRALIA</sequence>
<evidence type="ECO:0000313" key="4">
    <source>
        <dbReference type="Proteomes" id="UP000092666"/>
    </source>
</evidence>
<keyword evidence="4" id="KW-1185">Reference proteome</keyword>
<name>A0A1B9GPC9_9TREE</name>
<evidence type="ECO:0000259" key="2">
    <source>
        <dbReference type="Pfam" id="PF08547"/>
    </source>
</evidence>
<accession>A0A1B9GPC9</accession>
<dbReference type="PANTHER" id="PTHR13194">
    <property type="entry name" value="COMPLEX I INTERMEDIATE-ASSOCIATED PROTEIN 30"/>
    <property type="match status" value="1"/>
</dbReference>
<dbReference type="GO" id="GO:0010257">
    <property type="term" value="P:NADH dehydrogenase complex assembly"/>
    <property type="evidence" value="ECO:0007669"/>
    <property type="project" value="TreeGrafter"/>
</dbReference>
<dbReference type="AlphaFoldDB" id="A0A1B9GPC9"/>
<dbReference type="Pfam" id="PF08547">
    <property type="entry name" value="CIA30"/>
    <property type="match status" value="1"/>
</dbReference>
<dbReference type="PANTHER" id="PTHR13194:SF19">
    <property type="entry name" value="NAD(P)-BINDING ROSSMANN-FOLD SUPERFAMILY PROTEIN"/>
    <property type="match status" value="1"/>
</dbReference>
<gene>
    <name evidence="3" type="ORF">I316_05500</name>
</gene>
<evidence type="ECO:0000313" key="3">
    <source>
        <dbReference type="EMBL" id="OCF32863.1"/>
    </source>
</evidence>
<dbReference type="GO" id="GO:0051082">
    <property type="term" value="F:unfolded protein binding"/>
    <property type="evidence" value="ECO:0007669"/>
    <property type="project" value="TreeGrafter"/>
</dbReference>